<dbReference type="EMBL" id="CP063369">
    <property type="protein sequence ID" value="QOY29263.1"/>
    <property type="molecule type" value="Genomic_DNA"/>
</dbReference>
<protein>
    <submittedName>
        <fullName evidence="5">Cytoplasmic chaperone TorD</fullName>
    </submittedName>
    <submittedName>
        <fullName evidence="3">Helix-turn-helix domain-containing protein</fullName>
    </submittedName>
</protein>
<sequence length="82" mass="9226">MTPEQLALSEAIALAGGQSELARKLTASSGHLVKQQHVWNWLNREKRPPAKLSIFIEKTTGISKEKLRPDIFQKIKDSSDEK</sequence>
<evidence type="ECO:0000313" key="12">
    <source>
        <dbReference type="Proteomes" id="UP000581425"/>
    </source>
</evidence>
<dbReference type="Proteomes" id="UP000581425">
    <property type="component" value="Unassembled WGS sequence"/>
</dbReference>
<dbReference type="EMBL" id="WTMQ01000010">
    <property type="protein sequence ID" value="MWL06066.1"/>
    <property type="molecule type" value="Genomic_DNA"/>
</dbReference>
<accession>A0A0H0QY20</accession>
<evidence type="ECO:0000313" key="10">
    <source>
        <dbReference type="Proteomes" id="UP000531962"/>
    </source>
</evidence>
<name>A0A0H0QY20_ECOLX</name>
<reference evidence="2 11" key="3">
    <citation type="submission" date="2020-02" db="EMBL/GenBank/DDBJ databases">
        <authorList>
            <person name="Ashton P.M."/>
            <person name="Dallman T."/>
            <person name="Nair S."/>
            <person name="De Pinna E."/>
            <person name="Peters T."/>
            <person name="Grant K."/>
        </authorList>
    </citation>
    <scope>NUCLEOTIDE SEQUENCE [LARGE SCALE GENOMIC DNA]</scope>
    <source>
        <strain evidence="2 11">188143</strain>
    </source>
</reference>
<dbReference type="EMBL" id="WTML01000089">
    <property type="protein sequence ID" value="MWK99275.1"/>
    <property type="molecule type" value="Genomic_DNA"/>
</dbReference>
<dbReference type="EMBL" id="JACGTG010000001">
    <property type="protein sequence ID" value="MBA6239888.1"/>
    <property type="molecule type" value="Genomic_DNA"/>
</dbReference>
<evidence type="ECO:0000313" key="6">
    <source>
        <dbReference type="EMBL" id="MWL06066.1"/>
    </source>
</evidence>
<dbReference type="RefSeq" id="WP_000187185.1">
    <property type="nucleotide sequence ID" value="NZ_BFGL01000034.1"/>
</dbReference>
<reference evidence="3 12" key="4">
    <citation type="submission" date="2020-07" db="EMBL/GenBank/DDBJ databases">
        <title>Analysis of Genomes of Bacterial Isolates from Lameness Outbreaks in Broilers.</title>
        <authorList>
            <person name="Ekesi N.S."/>
            <person name="Alrubaye A."/>
            <person name="Rhoads D."/>
        </authorList>
    </citation>
    <scope>NUCLEOTIDE SEQUENCE [LARGE SCALE GENOMIC DNA]</scope>
    <source>
        <strain evidence="3 12">1409</strain>
    </source>
</reference>
<dbReference type="EMBL" id="AASSGK010000085">
    <property type="protein sequence ID" value="EFG2163890.1"/>
    <property type="molecule type" value="Genomic_DNA"/>
</dbReference>
<dbReference type="GeneID" id="75058354"/>
<evidence type="ECO:0000313" key="4">
    <source>
        <dbReference type="EMBL" id="MBL6237267.1"/>
    </source>
</evidence>
<evidence type="ECO:0000313" key="13">
    <source>
        <dbReference type="Proteomes" id="UP000615017"/>
    </source>
</evidence>
<reference evidence="1 10" key="1">
    <citation type="submission" date="2019-08" db="EMBL/GenBank/DDBJ databases">
        <authorList>
            <consortium name="NARMS: The National Antimicrobial Resistance Monitoring System"/>
        </authorList>
    </citation>
    <scope>NUCLEOTIDE SEQUENCE [LARGE SCALE GENOMIC DNA]</scope>
    <source>
        <strain evidence="1 10">19MD07CB01-EC</strain>
    </source>
</reference>
<dbReference type="Proteomes" id="UP000534332">
    <property type="component" value="Unassembled WGS sequence"/>
</dbReference>
<reference evidence="7 12" key="5">
    <citation type="submission" date="2020-10" db="EMBL/GenBank/DDBJ databases">
        <title>Analysis of Genomes of Bacterial Isolates from Lameness Outbreaks in Broilers.</title>
        <authorList>
            <person name="Rhoads D."/>
            <person name="Ekesi N.S."/>
        </authorList>
    </citation>
    <scope>NUCLEOTIDE SEQUENCE [LARGE SCALE GENOMIC DNA]</scope>
    <source>
        <strain evidence="7 12">1409</strain>
    </source>
</reference>
<dbReference type="Pfam" id="PF15943">
    <property type="entry name" value="YdaS_toxin"/>
    <property type="match status" value="1"/>
</dbReference>
<dbReference type="AlphaFoldDB" id="A0A0H0QY20"/>
<reference evidence="8 9" key="2">
    <citation type="submission" date="2019-12" db="EMBL/GenBank/DDBJ databases">
        <title>Enteriobacteria Tanzani isolates_10432.</title>
        <authorList>
            <person name="Subbiah M."/>
            <person name="Call D."/>
        </authorList>
    </citation>
    <scope>NUCLEOTIDE SEQUENCE [LARGE SCALE GENOMIC DNA]</scope>
    <source>
        <strain evidence="6 8">10432wG7</strain>
        <strain evidence="5 9">10432wG8</strain>
    </source>
</reference>
<dbReference type="Gene3D" id="1.10.260.40">
    <property type="entry name" value="lambda repressor-like DNA-binding domains"/>
    <property type="match status" value="1"/>
</dbReference>
<dbReference type="Proteomes" id="UP000531962">
    <property type="component" value="Unassembled WGS sequence"/>
</dbReference>
<organism evidence="3 12">
    <name type="scientific">Escherichia coli</name>
    <dbReference type="NCBI Taxonomy" id="562"/>
    <lineage>
        <taxon>Bacteria</taxon>
        <taxon>Pseudomonadati</taxon>
        <taxon>Pseudomonadota</taxon>
        <taxon>Gammaproteobacteria</taxon>
        <taxon>Enterobacterales</taxon>
        <taxon>Enterobacteriaceae</taxon>
        <taxon>Escherichia</taxon>
    </lineage>
</organism>
<dbReference type="Proteomes" id="UP000430081">
    <property type="component" value="Unassembled WGS sequence"/>
</dbReference>
<dbReference type="InterPro" id="IPR010982">
    <property type="entry name" value="Lambda_DNA-bd_dom_sf"/>
</dbReference>
<reference evidence="4 13" key="6">
    <citation type="submission" date="2021-01" db="EMBL/GenBank/DDBJ databases">
        <title>Genomes of Escherichia coli STEC strains from raw meat-based diets for companion animals.</title>
        <authorList>
            <person name="Stevens M.J.A."/>
            <person name="Stephan R."/>
        </authorList>
    </citation>
    <scope>NUCLEOTIDE SEQUENCE [LARGE SCALE GENOMIC DNA]</scope>
    <source>
        <strain evidence="4 13">LSC1-58</strain>
    </source>
</reference>
<dbReference type="InterPro" id="IPR031856">
    <property type="entry name" value="YdaS_toxin-like"/>
</dbReference>
<dbReference type="EMBL" id="AASKVF010000033">
    <property type="protein sequence ID" value="EFD6886482.1"/>
    <property type="molecule type" value="Genomic_DNA"/>
</dbReference>
<gene>
    <name evidence="2" type="ORF">BRV02_005075</name>
    <name evidence="7" type="ORF">FOI11_012340</name>
    <name evidence="3" type="ORF">FOI11_07705</name>
    <name evidence="1" type="ORF">FZU14_20055</name>
    <name evidence="6" type="ORF">GQM13_21870</name>
    <name evidence="5" type="ORF">GQM21_19220</name>
    <name evidence="4" type="ORF">JNA65_25800</name>
</gene>
<dbReference type="Proteomes" id="UP000615017">
    <property type="component" value="Unassembled WGS sequence"/>
</dbReference>
<evidence type="ECO:0000313" key="7">
    <source>
        <dbReference type="EMBL" id="QOY29263.1"/>
    </source>
</evidence>
<evidence type="ECO:0000313" key="11">
    <source>
        <dbReference type="Proteomes" id="UP000534332"/>
    </source>
</evidence>
<dbReference type="OrthoDB" id="5682908at2"/>
<proteinExistence type="predicted"/>
<evidence type="ECO:0000313" key="2">
    <source>
        <dbReference type="EMBL" id="EFG2163890.1"/>
    </source>
</evidence>
<dbReference type="EMBL" id="JAETYZ010000065">
    <property type="protein sequence ID" value="MBL6237267.1"/>
    <property type="molecule type" value="Genomic_DNA"/>
</dbReference>
<evidence type="ECO:0000313" key="3">
    <source>
        <dbReference type="EMBL" id="MBA6239888.1"/>
    </source>
</evidence>
<dbReference type="GO" id="GO:0003677">
    <property type="term" value="F:DNA binding"/>
    <property type="evidence" value="ECO:0007669"/>
    <property type="project" value="InterPro"/>
</dbReference>
<evidence type="ECO:0000313" key="1">
    <source>
        <dbReference type="EMBL" id="EFD6886482.1"/>
    </source>
</evidence>
<dbReference type="Proteomes" id="UP000462271">
    <property type="component" value="Unassembled WGS sequence"/>
</dbReference>
<evidence type="ECO:0000313" key="8">
    <source>
        <dbReference type="Proteomes" id="UP000430081"/>
    </source>
</evidence>
<dbReference type="Proteomes" id="UP000581425">
    <property type="component" value="Chromosome"/>
</dbReference>
<evidence type="ECO:0000313" key="9">
    <source>
        <dbReference type="Proteomes" id="UP000462271"/>
    </source>
</evidence>
<evidence type="ECO:0000313" key="5">
    <source>
        <dbReference type="EMBL" id="MWK99275.1"/>
    </source>
</evidence>